<protein>
    <submittedName>
        <fullName evidence="3">Anthranilate synthase component 2</fullName>
        <ecNumber evidence="3">4.1.3.27</ecNumber>
    </submittedName>
</protein>
<evidence type="ECO:0000259" key="2">
    <source>
        <dbReference type="Pfam" id="PF00117"/>
    </source>
</evidence>
<dbReference type="PRINTS" id="PR00096">
    <property type="entry name" value="GATASE"/>
</dbReference>
<dbReference type="PRINTS" id="PR00097">
    <property type="entry name" value="ANTSNTHASEII"/>
</dbReference>
<sequence>MVFVLDNYDSFTYNLVQYMGELGAEMVIRRNDELTPAEVEAMRPERILISPGPCTPQDAGISMDLIKHFARPDAPRRVPILGVCLGHQAIGAAFGGNVIRAAKLMHGKTSEVEHDGKTIFAGIPSAMTCTRYHSLIVEDSEFPDVLEVSARAVTTDADEPGTIMALRHRELPIEGVQFHPESVLTVHGKQIIENFLRMQ</sequence>
<gene>
    <name evidence="3" type="ORF">HDF16_001330</name>
</gene>
<evidence type="ECO:0000256" key="1">
    <source>
        <dbReference type="ARBA" id="ARBA00022962"/>
    </source>
</evidence>
<organism evidence="3 4">
    <name type="scientific">Granulicella aggregans</name>
    <dbReference type="NCBI Taxonomy" id="474949"/>
    <lineage>
        <taxon>Bacteria</taxon>
        <taxon>Pseudomonadati</taxon>
        <taxon>Acidobacteriota</taxon>
        <taxon>Terriglobia</taxon>
        <taxon>Terriglobales</taxon>
        <taxon>Acidobacteriaceae</taxon>
        <taxon>Granulicella</taxon>
    </lineage>
</organism>
<dbReference type="Gene3D" id="3.40.50.880">
    <property type="match status" value="1"/>
</dbReference>
<dbReference type="InterPro" id="IPR029062">
    <property type="entry name" value="Class_I_gatase-like"/>
</dbReference>
<reference evidence="3 4" key="1">
    <citation type="submission" date="2020-08" db="EMBL/GenBank/DDBJ databases">
        <title>Genomic Encyclopedia of Type Strains, Phase IV (KMG-V): Genome sequencing to study the core and pangenomes of soil and plant-associated prokaryotes.</title>
        <authorList>
            <person name="Whitman W."/>
        </authorList>
    </citation>
    <scope>NUCLEOTIDE SEQUENCE [LARGE SCALE GENOMIC DNA]</scope>
    <source>
        <strain evidence="3 4">M8UP14</strain>
    </source>
</reference>
<evidence type="ECO:0000313" key="4">
    <source>
        <dbReference type="Proteomes" id="UP000540989"/>
    </source>
</evidence>
<dbReference type="InterPro" id="IPR050472">
    <property type="entry name" value="Anth_synth/Amidotransfase"/>
</dbReference>
<dbReference type="InterPro" id="IPR017926">
    <property type="entry name" value="GATASE"/>
</dbReference>
<comment type="caution">
    <text evidence="3">The sequence shown here is derived from an EMBL/GenBank/DDBJ whole genome shotgun (WGS) entry which is preliminary data.</text>
</comment>
<dbReference type="SUPFAM" id="SSF52317">
    <property type="entry name" value="Class I glutamine amidotransferase-like"/>
    <property type="match status" value="1"/>
</dbReference>
<proteinExistence type="predicted"/>
<name>A0A7W8E3Z3_9BACT</name>
<dbReference type="PROSITE" id="PS51273">
    <property type="entry name" value="GATASE_TYPE_1"/>
    <property type="match status" value="1"/>
</dbReference>
<dbReference type="InterPro" id="IPR006221">
    <property type="entry name" value="TrpG/PapA_dom"/>
</dbReference>
<dbReference type="NCBIfam" id="TIGR00566">
    <property type="entry name" value="trpG_papA"/>
    <property type="match status" value="1"/>
</dbReference>
<dbReference type="AlphaFoldDB" id="A0A7W8E3Z3"/>
<dbReference type="EC" id="4.1.3.27" evidence="3"/>
<dbReference type="Proteomes" id="UP000540989">
    <property type="component" value="Unassembled WGS sequence"/>
</dbReference>
<feature type="domain" description="Glutamine amidotransferase" evidence="2">
    <location>
        <begin position="4"/>
        <end position="196"/>
    </location>
</feature>
<keyword evidence="3" id="KW-0456">Lyase</keyword>
<keyword evidence="4" id="KW-1185">Reference proteome</keyword>
<dbReference type="GO" id="GO:0004049">
    <property type="term" value="F:anthranilate synthase activity"/>
    <property type="evidence" value="ECO:0007669"/>
    <property type="project" value="UniProtKB-EC"/>
</dbReference>
<dbReference type="PANTHER" id="PTHR43418:SF4">
    <property type="entry name" value="MULTIFUNCTIONAL TRYPTOPHAN BIOSYNTHESIS PROTEIN"/>
    <property type="match status" value="1"/>
</dbReference>
<evidence type="ECO:0000313" key="3">
    <source>
        <dbReference type="EMBL" id="MBB5056645.1"/>
    </source>
</evidence>
<dbReference type="GO" id="GO:0005829">
    <property type="term" value="C:cytosol"/>
    <property type="evidence" value="ECO:0007669"/>
    <property type="project" value="TreeGrafter"/>
</dbReference>
<dbReference type="GO" id="GO:0000162">
    <property type="term" value="P:L-tryptophan biosynthetic process"/>
    <property type="evidence" value="ECO:0007669"/>
    <property type="project" value="TreeGrafter"/>
</dbReference>
<keyword evidence="1" id="KW-0315">Glutamine amidotransferase</keyword>
<dbReference type="FunFam" id="3.40.50.880:FF:000003">
    <property type="entry name" value="Anthranilate synthase component II"/>
    <property type="match status" value="1"/>
</dbReference>
<dbReference type="PRINTS" id="PR00099">
    <property type="entry name" value="CPSGATASE"/>
</dbReference>
<accession>A0A7W8E3Z3</accession>
<dbReference type="RefSeq" id="WP_184214722.1">
    <property type="nucleotide sequence ID" value="NZ_JACHIP010000002.1"/>
</dbReference>
<dbReference type="EMBL" id="JACHIP010000002">
    <property type="protein sequence ID" value="MBB5056645.1"/>
    <property type="molecule type" value="Genomic_DNA"/>
</dbReference>
<dbReference type="CDD" id="cd01743">
    <property type="entry name" value="GATase1_Anthranilate_Synthase"/>
    <property type="match status" value="1"/>
</dbReference>
<dbReference type="PANTHER" id="PTHR43418">
    <property type="entry name" value="MULTIFUNCTIONAL TRYPTOPHAN BIOSYNTHESIS PROTEIN-RELATED"/>
    <property type="match status" value="1"/>
</dbReference>
<dbReference type="Pfam" id="PF00117">
    <property type="entry name" value="GATase"/>
    <property type="match status" value="1"/>
</dbReference>